<name>A0A9Q8ZBK1_CURCL</name>
<evidence type="ECO:0000256" key="1">
    <source>
        <dbReference type="SAM" id="SignalP"/>
    </source>
</evidence>
<keyword evidence="3" id="KW-1185">Reference proteome</keyword>
<dbReference type="AlphaFoldDB" id="A0A9Q8ZBK1"/>
<evidence type="ECO:0000313" key="3">
    <source>
        <dbReference type="Proteomes" id="UP001056012"/>
    </source>
</evidence>
<organism evidence="2 3">
    <name type="scientific">Curvularia clavata</name>
    <dbReference type="NCBI Taxonomy" id="95742"/>
    <lineage>
        <taxon>Eukaryota</taxon>
        <taxon>Fungi</taxon>
        <taxon>Dikarya</taxon>
        <taxon>Ascomycota</taxon>
        <taxon>Pezizomycotina</taxon>
        <taxon>Dothideomycetes</taxon>
        <taxon>Pleosporomycetidae</taxon>
        <taxon>Pleosporales</taxon>
        <taxon>Pleosporineae</taxon>
        <taxon>Pleosporaceae</taxon>
        <taxon>Curvularia</taxon>
    </lineage>
</organism>
<proteinExistence type="predicted"/>
<dbReference type="Proteomes" id="UP001056012">
    <property type="component" value="Chromosome 5"/>
</dbReference>
<feature type="signal peptide" evidence="1">
    <location>
        <begin position="1"/>
        <end position="19"/>
    </location>
</feature>
<reference evidence="2" key="1">
    <citation type="submission" date="2021-12" db="EMBL/GenBank/DDBJ databases">
        <title>Curvularia clavata genome.</title>
        <authorList>
            <person name="Cao Y."/>
        </authorList>
    </citation>
    <scope>NUCLEOTIDE SEQUENCE</scope>
    <source>
        <strain evidence="2">Yc1106</strain>
    </source>
</reference>
<gene>
    <name evidence="2" type="ORF">yc1106_07415</name>
</gene>
<dbReference type="OrthoDB" id="3787406at2759"/>
<sequence length="84" mass="8948">MKFAAQIFTIAALLGAGLAAPTVPADANMMEVRDSLTNEVVQNLAIDKRQVCYCYGGFCTPGCHGKVKRQVCYCYGGVCTPGCH</sequence>
<feature type="chain" id="PRO_5040275320" evidence="1">
    <location>
        <begin position="20"/>
        <end position="84"/>
    </location>
</feature>
<dbReference type="VEuPathDB" id="FungiDB:yc1106_07415"/>
<keyword evidence="1" id="KW-0732">Signal</keyword>
<dbReference type="EMBL" id="CP089278">
    <property type="protein sequence ID" value="USP80141.1"/>
    <property type="molecule type" value="Genomic_DNA"/>
</dbReference>
<evidence type="ECO:0000313" key="2">
    <source>
        <dbReference type="EMBL" id="USP80141.1"/>
    </source>
</evidence>
<protein>
    <submittedName>
        <fullName evidence="2">Uncharacterized protein</fullName>
    </submittedName>
</protein>
<accession>A0A9Q8ZBK1</accession>